<dbReference type="CDD" id="cd00130">
    <property type="entry name" value="PAS"/>
    <property type="match status" value="1"/>
</dbReference>
<dbReference type="Pfam" id="PF08448">
    <property type="entry name" value="PAS_4"/>
    <property type="match status" value="1"/>
</dbReference>
<feature type="domain" description="PAS" evidence="2">
    <location>
        <begin position="17"/>
        <end position="74"/>
    </location>
</feature>
<dbReference type="Gene3D" id="3.30.450.20">
    <property type="entry name" value="PAS domain"/>
    <property type="match status" value="1"/>
</dbReference>
<evidence type="ECO:0000313" key="4">
    <source>
        <dbReference type="Proteomes" id="UP000316184"/>
    </source>
</evidence>
<name>A0A561U929_9PSEU</name>
<dbReference type="NCBIfam" id="TIGR00229">
    <property type="entry name" value="sensory_box"/>
    <property type="match status" value="1"/>
</dbReference>
<reference evidence="3 4" key="1">
    <citation type="submission" date="2019-06" db="EMBL/GenBank/DDBJ databases">
        <title>Sequencing the genomes of 1000 actinobacteria strains.</title>
        <authorList>
            <person name="Klenk H.-P."/>
        </authorList>
    </citation>
    <scope>NUCLEOTIDE SEQUENCE [LARGE SCALE GENOMIC DNA]</scope>
    <source>
        <strain evidence="3 4">DSM 46699</strain>
    </source>
</reference>
<gene>
    <name evidence="3" type="ORF">FHU35_12870</name>
</gene>
<dbReference type="PROSITE" id="PS50112">
    <property type="entry name" value="PAS"/>
    <property type="match status" value="1"/>
</dbReference>
<feature type="region of interest" description="Disordered" evidence="1">
    <location>
        <begin position="124"/>
        <end position="143"/>
    </location>
</feature>
<dbReference type="InterPro" id="IPR000014">
    <property type="entry name" value="PAS"/>
</dbReference>
<organism evidence="3 4">
    <name type="scientific">Saccharopolyspora dendranthemae</name>
    <dbReference type="NCBI Taxonomy" id="1181886"/>
    <lineage>
        <taxon>Bacteria</taxon>
        <taxon>Bacillati</taxon>
        <taxon>Actinomycetota</taxon>
        <taxon>Actinomycetes</taxon>
        <taxon>Pseudonocardiales</taxon>
        <taxon>Pseudonocardiaceae</taxon>
        <taxon>Saccharopolyspora</taxon>
    </lineage>
</organism>
<accession>A0A561U929</accession>
<evidence type="ECO:0000256" key="1">
    <source>
        <dbReference type="SAM" id="MobiDB-lite"/>
    </source>
</evidence>
<evidence type="ECO:0000313" key="3">
    <source>
        <dbReference type="EMBL" id="TWF95870.1"/>
    </source>
</evidence>
<dbReference type="InterPro" id="IPR013656">
    <property type="entry name" value="PAS_4"/>
</dbReference>
<dbReference type="EMBL" id="VIWX01000002">
    <property type="protein sequence ID" value="TWF95870.1"/>
    <property type="molecule type" value="Genomic_DNA"/>
</dbReference>
<dbReference type="Proteomes" id="UP000316184">
    <property type="component" value="Unassembled WGS sequence"/>
</dbReference>
<proteinExistence type="predicted"/>
<comment type="caution">
    <text evidence="3">The sequence shown here is derived from an EMBL/GenBank/DDBJ whole genome shotgun (WGS) entry which is preliminary data.</text>
</comment>
<protein>
    <submittedName>
        <fullName evidence="3">PAS domain S-box-containing protein</fullName>
    </submittedName>
</protein>
<sequence length="143" mass="15330">MLIKPHSLFMNNTEHRSALVVADTSGRIAHFNDDAELLFGHTADDAHGASLDLIVPPEHRQAHWEGFHRAMRTARAGLEGTAIHLPVICGDGEIRVFPGVFGVLRDPFGNAVGAVATYAPAHQDAQPFTPLGEPAQQERPGAG</sequence>
<keyword evidence="4" id="KW-1185">Reference proteome</keyword>
<evidence type="ECO:0000259" key="2">
    <source>
        <dbReference type="PROSITE" id="PS50112"/>
    </source>
</evidence>
<dbReference type="AlphaFoldDB" id="A0A561U929"/>
<dbReference type="SMART" id="SM00091">
    <property type="entry name" value="PAS"/>
    <property type="match status" value="1"/>
</dbReference>
<dbReference type="InterPro" id="IPR035965">
    <property type="entry name" value="PAS-like_dom_sf"/>
</dbReference>
<dbReference type="SUPFAM" id="SSF55785">
    <property type="entry name" value="PYP-like sensor domain (PAS domain)"/>
    <property type="match status" value="1"/>
</dbReference>